<dbReference type="Pfam" id="PF12705">
    <property type="entry name" value="PDDEXK_1"/>
    <property type="match status" value="1"/>
</dbReference>
<dbReference type="InterPro" id="IPR011604">
    <property type="entry name" value="PDDEXK-like_dom_sf"/>
</dbReference>
<dbReference type="EMBL" id="MNUI01000074">
    <property type="protein sequence ID" value="OIN88382.1"/>
    <property type="molecule type" value="Genomic_DNA"/>
</dbReference>
<comment type="caution">
    <text evidence="2">The sequence shown here is derived from an EMBL/GenBank/DDBJ whole genome shotgun (WGS) entry which is preliminary data.</text>
</comment>
<dbReference type="STRING" id="1805034.AUJ59_04080"/>
<evidence type="ECO:0000259" key="1">
    <source>
        <dbReference type="Pfam" id="PF12705"/>
    </source>
</evidence>
<dbReference type="Proteomes" id="UP000183144">
    <property type="component" value="Unassembled WGS sequence"/>
</dbReference>
<feature type="domain" description="PD-(D/E)XK endonuclease-like" evidence="1">
    <location>
        <begin position="11"/>
        <end position="245"/>
    </location>
</feature>
<dbReference type="InterPro" id="IPR038726">
    <property type="entry name" value="PDDEXK_AddAB-type"/>
</dbReference>
<gene>
    <name evidence="2" type="ORF">AUJ59_04080</name>
</gene>
<reference evidence="2 3" key="1">
    <citation type="journal article" date="2016" name="Environ. Microbiol.">
        <title>Genomic resolution of a cold subsurface aquifer community provides metabolic insights for novel microbes adapted to high CO concentrations.</title>
        <authorList>
            <person name="Probst A.J."/>
            <person name="Castelle C.J."/>
            <person name="Singh A."/>
            <person name="Brown C.T."/>
            <person name="Anantharaman K."/>
            <person name="Sharon I."/>
            <person name="Hug L.A."/>
            <person name="Burstein D."/>
            <person name="Emerson J.B."/>
            <person name="Thomas B.C."/>
            <person name="Banfield J.F."/>
        </authorList>
    </citation>
    <scope>NUCLEOTIDE SEQUENCE [LARGE SCALE GENOMIC DNA]</scope>
    <source>
        <strain evidence="2">CG1_02_47_37</strain>
    </source>
</reference>
<name>A0A1J4RR67_9BACT</name>
<dbReference type="AlphaFoldDB" id="A0A1J4RR67"/>
<protein>
    <recommendedName>
        <fullName evidence="1">PD-(D/E)XK endonuclease-like domain-containing protein</fullName>
    </recommendedName>
</protein>
<organism evidence="2 3">
    <name type="scientific">Candidatus Beckwithbacteria bacterium CG1_02_47_37</name>
    <dbReference type="NCBI Taxonomy" id="1805034"/>
    <lineage>
        <taxon>Bacteria</taxon>
        <taxon>Candidatus Beckwithiibacteriota</taxon>
    </lineage>
</organism>
<sequence length="271" mass="30899">MAKDKYSAVWVSHSSIGDWQKCPRAYFLKNVYKDPKTGKKISLMGLPLAMGQAVHEVIENLSTIPVNRRLVEPLTLKFDRVWKKFDGWFDPSAAEPYRVAGREMLKKLMGRPGPLTKLAVKINMDLPYYWLSETDNIILCGKIDWIEYLKKSDSIHIIDFKTGKADEAANSLQLPIYYLLAGHTQNRPVAKVSYWYLNRDPQPVEQPLADPETAEAKILTIAKEIKLARQLNRFKCPTGGCRECQPYEKILTGGVKLTGRDELGRNVYILL</sequence>
<evidence type="ECO:0000313" key="2">
    <source>
        <dbReference type="EMBL" id="OIN88382.1"/>
    </source>
</evidence>
<dbReference type="Gene3D" id="3.90.320.10">
    <property type="match status" value="1"/>
</dbReference>
<evidence type="ECO:0000313" key="3">
    <source>
        <dbReference type="Proteomes" id="UP000183144"/>
    </source>
</evidence>
<proteinExistence type="predicted"/>
<accession>A0A1J4RR67</accession>